<accession>A0ABR3RU78</accession>
<keyword evidence="2" id="KW-1185">Reference proteome</keyword>
<comment type="caution">
    <text evidence="1">The sequence shown here is derived from an EMBL/GenBank/DDBJ whole genome shotgun (WGS) entry which is preliminary data.</text>
</comment>
<proteinExistence type="predicted"/>
<dbReference type="EMBL" id="JAKJXO020000003">
    <property type="protein sequence ID" value="KAL1607988.1"/>
    <property type="molecule type" value="Genomic_DNA"/>
</dbReference>
<sequence>MVRDVVYFEAEIAMLATLVAVGGRGAGENVGEGGVKFGLVKCGRGDAEAYEGDEGKEDGQHHDVK</sequence>
<organism evidence="1 2">
    <name type="scientific">Paraconiothyrium brasiliense</name>
    <dbReference type="NCBI Taxonomy" id="300254"/>
    <lineage>
        <taxon>Eukaryota</taxon>
        <taxon>Fungi</taxon>
        <taxon>Dikarya</taxon>
        <taxon>Ascomycota</taxon>
        <taxon>Pezizomycotina</taxon>
        <taxon>Dothideomycetes</taxon>
        <taxon>Pleosporomycetidae</taxon>
        <taxon>Pleosporales</taxon>
        <taxon>Massarineae</taxon>
        <taxon>Didymosphaeriaceae</taxon>
        <taxon>Paraconiothyrium</taxon>
    </lineage>
</organism>
<gene>
    <name evidence="1" type="ORF">SLS60_002927</name>
</gene>
<reference evidence="1 2" key="1">
    <citation type="submission" date="2024-02" db="EMBL/GenBank/DDBJ databases">
        <title>De novo assembly and annotation of 12 fungi associated with fruit tree decline syndrome in Ontario, Canada.</title>
        <authorList>
            <person name="Sulman M."/>
            <person name="Ellouze W."/>
            <person name="Ilyukhin E."/>
        </authorList>
    </citation>
    <scope>NUCLEOTIDE SEQUENCE [LARGE SCALE GENOMIC DNA]</scope>
    <source>
        <strain evidence="1 2">M42-189</strain>
    </source>
</reference>
<evidence type="ECO:0000313" key="1">
    <source>
        <dbReference type="EMBL" id="KAL1607988.1"/>
    </source>
</evidence>
<name>A0ABR3RU78_9PLEO</name>
<protein>
    <submittedName>
        <fullName evidence="1">Uncharacterized protein</fullName>
    </submittedName>
</protein>
<dbReference type="Proteomes" id="UP001521785">
    <property type="component" value="Unassembled WGS sequence"/>
</dbReference>
<evidence type="ECO:0000313" key="2">
    <source>
        <dbReference type="Proteomes" id="UP001521785"/>
    </source>
</evidence>